<proteinExistence type="predicted"/>
<gene>
    <name evidence="4" type="ORF">GO816_00325</name>
</gene>
<evidence type="ECO:0000313" key="5">
    <source>
        <dbReference type="Proteomes" id="UP000434850"/>
    </source>
</evidence>
<protein>
    <recommendedName>
        <fullName evidence="6">Glycosyltransferase family 8 protein</fullName>
    </recommendedName>
</protein>
<comment type="caution">
    <text evidence="4">The sequence shown here is derived from an EMBL/GenBank/DDBJ whole genome shotgun (WGS) entry which is preliminary data.</text>
</comment>
<evidence type="ECO:0000256" key="3">
    <source>
        <dbReference type="ARBA" id="ARBA00022723"/>
    </source>
</evidence>
<dbReference type="PANTHER" id="PTHR13778:SF47">
    <property type="entry name" value="LIPOPOLYSACCHARIDE 1,3-GALACTOSYLTRANSFERASE"/>
    <property type="match status" value="1"/>
</dbReference>
<sequence>MPNLVKKPLNTHSIAVTFDDNYMQHACVMLQSLNTHLTSDVRVFCIYNNLKEKSRQLLNKHFAGSKIKLEFIEFDKAVLPLLPIKENDHVSEAAFFRIWLPYLLPGEKQVLFLDTDLIVNGDISPPLQLDISAYPVAAIPDSMSEEKKATLGILPTSHYFNSGVMLMNLVYFRQHDLTQKLSEFITNFPQLCEFWDQDAFNGVIKGNFYVLEPKYNAQSWHFDKNCNERFIEVATNPAIVHFTGAGPNKPWLFHNQHPLKKLYYHYLVKTPFAGYIPPDIPRSWRIFRVIRFMIYKYLS</sequence>
<dbReference type="GO" id="GO:0016757">
    <property type="term" value="F:glycosyltransferase activity"/>
    <property type="evidence" value="ECO:0007669"/>
    <property type="project" value="UniProtKB-KW"/>
</dbReference>
<dbReference type="CDD" id="cd04194">
    <property type="entry name" value="GT8_A4GalT_like"/>
    <property type="match status" value="1"/>
</dbReference>
<evidence type="ECO:0000256" key="1">
    <source>
        <dbReference type="ARBA" id="ARBA00022676"/>
    </source>
</evidence>
<dbReference type="InterPro" id="IPR002495">
    <property type="entry name" value="Glyco_trans_8"/>
</dbReference>
<dbReference type="Gene3D" id="3.90.550.10">
    <property type="entry name" value="Spore Coat Polysaccharide Biosynthesis Protein SpsA, Chain A"/>
    <property type="match status" value="1"/>
</dbReference>
<keyword evidence="1" id="KW-0328">Glycosyltransferase</keyword>
<name>A0A6I4IPM1_9SPHI</name>
<accession>A0A6I4IPM1</accession>
<evidence type="ECO:0000313" key="4">
    <source>
        <dbReference type="EMBL" id="MVN89564.1"/>
    </source>
</evidence>
<dbReference type="InterPro" id="IPR029044">
    <property type="entry name" value="Nucleotide-diphossugar_trans"/>
</dbReference>
<keyword evidence="5" id="KW-1185">Reference proteome</keyword>
<dbReference type="SUPFAM" id="SSF53448">
    <property type="entry name" value="Nucleotide-diphospho-sugar transferases"/>
    <property type="match status" value="1"/>
</dbReference>
<dbReference type="GO" id="GO:0046872">
    <property type="term" value="F:metal ion binding"/>
    <property type="evidence" value="ECO:0007669"/>
    <property type="project" value="UniProtKB-KW"/>
</dbReference>
<keyword evidence="2" id="KW-0808">Transferase</keyword>
<dbReference type="EMBL" id="WQLA01000001">
    <property type="protein sequence ID" value="MVN89564.1"/>
    <property type="molecule type" value="Genomic_DNA"/>
</dbReference>
<dbReference type="PANTHER" id="PTHR13778">
    <property type="entry name" value="GLYCOSYLTRANSFERASE 8 DOMAIN-CONTAINING PROTEIN"/>
    <property type="match status" value="1"/>
</dbReference>
<evidence type="ECO:0000256" key="2">
    <source>
        <dbReference type="ARBA" id="ARBA00022679"/>
    </source>
</evidence>
<dbReference type="RefSeq" id="WP_157539366.1">
    <property type="nucleotide sequence ID" value="NZ_WQLA01000001.1"/>
</dbReference>
<dbReference type="AlphaFoldDB" id="A0A6I4IPM1"/>
<evidence type="ECO:0008006" key="6">
    <source>
        <dbReference type="Google" id="ProtNLM"/>
    </source>
</evidence>
<organism evidence="4 5">
    <name type="scientific">Mucilaginibacter aquatilis</name>
    <dbReference type="NCBI Taxonomy" id="1517760"/>
    <lineage>
        <taxon>Bacteria</taxon>
        <taxon>Pseudomonadati</taxon>
        <taxon>Bacteroidota</taxon>
        <taxon>Sphingobacteriia</taxon>
        <taxon>Sphingobacteriales</taxon>
        <taxon>Sphingobacteriaceae</taxon>
        <taxon>Mucilaginibacter</taxon>
    </lineage>
</organism>
<dbReference type="Pfam" id="PF01501">
    <property type="entry name" value="Glyco_transf_8"/>
    <property type="match status" value="1"/>
</dbReference>
<dbReference type="Proteomes" id="UP000434850">
    <property type="component" value="Unassembled WGS sequence"/>
</dbReference>
<dbReference type="OrthoDB" id="695971at2"/>
<dbReference type="InterPro" id="IPR050748">
    <property type="entry name" value="Glycosyltrans_8_dom-fam"/>
</dbReference>
<reference evidence="4 5" key="1">
    <citation type="submission" date="2019-12" db="EMBL/GenBank/DDBJ databases">
        <title>Mucilaginibacter sp. HME9299 genome sequencing and assembly.</title>
        <authorList>
            <person name="Kang H."/>
            <person name="Kim H."/>
            <person name="Joh K."/>
        </authorList>
    </citation>
    <scope>NUCLEOTIDE SEQUENCE [LARGE SCALE GENOMIC DNA]</scope>
    <source>
        <strain evidence="4 5">HME9299</strain>
    </source>
</reference>
<keyword evidence="3" id="KW-0479">Metal-binding</keyword>